<feature type="compositionally biased region" description="Polar residues" evidence="1">
    <location>
        <begin position="161"/>
        <end position="172"/>
    </location>
</feature>
<dbReference type="AlphaFoldDB" id="A0A183A1J1"/>
<feature type="region of interest" description="Disordered" evidence="1">
    <location>
        <begin position="75"/>
        <end position="97"/>
    </location>
</feature>
<reference evidence="4" key="1">
    <citation type="submission" date="2016-06" db="UniProtKB">
        <authorList>
            <consortium name="WormBaseParasite"/>
        </authorList>
    </citation>
    <scope>IDENTIFICATION</scope>
</reference>
<dbReference type="WBParaSite" id="ECPE_0000082601-mRNA-1">
    <property type="protein sequence ID" value="ECPE_0000082601-mRNA-1"/>
    <property type="gene ID" value="ECPE_0000082601"/>
</dbReference>
<keyword evidence="3" id="KW-1185">Reference proteome</keyword>
<evidence type="ECO:0000313" key="2">
    <source>
        <dbReference type="EMBL" id="VDP29529.1"/>
    </source>
</evidence>
<sequence length="199" mass="21772">MLLGRSSSGQMSTGSRSASYRRIARSRWHHSTGSILVSTGSAGASRSEDNVTAVNGTRPAHDRVTISGVTKSQRFRVQTHRSQVSYTPPPTTIASDLDTDRAAANSLPPQLDRPGELVQSHDRLSLELQTDHPPSPTRLREFDRLTRTRPRPRSASSSTSKFAVSNCPSSHRSSSKRAGQLQEPKLPREFATLGIVYPD</sequence>
<evidence type="ECO:0000256" key="1">
    <source>
        <dbReference type="SAM" id="MobiDB-lite"/>
    </source>
</evidence>
<reference evidence="2 3" key="2">
    <citation type="submission" date="2018-11" db="EMBL/GenBank/DDBJ databases">
        <authorList>
            <consortium name="Pathogen Informatics"/>
        </authorList>
    </citation>
    <scope>NUCLEOTIDE SEQUENCE [LARGE SCALE GENOMIC DNA]</scope>
    <source>
        <strain evidence="2 3">Egypt</strain>
    </source>
</reference>
<evidence type="ECO:0000313" key="4">
    <source>
        <dbReference type="WBParaSite" id="ECPE_0000082601-mRNA-1"/>
    </source>
</evidence>
<organism evidence="4">
    <name type="scientific">Echinostoma caproni</name>
    <dbReference type="NCBI Taxonomy" id="27848"/>
    <lineage>
        <taxon>Eukaryota</taxon>
        <taxon>Metazoa</taxon>
        <taxon>Spiralia</taxon>
        <taxon>Lophotrochozoa</taxon>
        <taxon>Platyhelminthes</taxon>
        <taxon>Trematoda</taxon>
        <taxon>Digenea</taxon>
        <taxon>Plagiorchiida</taxon>
        <taxon>Echinostomata</taxon>
        <taxon>Echinostomatoidea</taxon>
        <taxon>Echinostomatidae</taxon>
        <taxon>Echinostoma</taxon>
    </lineage>
</organism>
<feature type="region of interest" description="Disordered" evidence="1">
    <location>
        <begin position="1"/>
        <end position="22"/>
    </location>
</feature>
<dbReference type="EMBL" id="UZAN01003456">
    <property type="protein sequence ID" value="VDP29529.1"/>
    <property type="molecule type" value="Genomic_DNA"/>
</dbReference>
<gene>
    <name evidence="2" type="ORF">ECPE_LOCUS826</name>
</gene>
<feature type="compositionally biased region" description="Low complexity" evidence="1">
    <location>
        <begin position="1"/>
        <end position="21"/>
    </location>
</feature>
<name>A0A183A1J1_9TREM</name>
<feature type="region of interest" description="Disordered" evidence="1">
    <location>
        <begin position="126"/>
        <end position="186"/>
    </location>
</feature>
<proteinExistence type="predicted"/>
<accession>A0A183A1J1</accession>
<evidence type="ECO:0000313" key="3">
    <source>
        <dbReference type="Proteomes" id="UP000272942"/>
    </source>
</evidence>
<dbReference type="Proteomes" id="UP000272942">
    <property type="component" value="Unassembled WGS sequence"/>
</dbReference>
<protein>
    <submittedName>
        <fullName evidence="2 4">Uncharacterized protein</fullName>
    </submittedName>
</protein>